<evidence type="ECO:0000313" key="2">
    <source>
        <dbReference type="Proteomes" id="UP000198802"/>
    </source>
</evidence>
<reference evidence="2" key="1">
    <citation type="submission" date="2015-11" db="EMBL/GenBank/DDBJ databases">
        <authorList>
            <person name="Varghese N."/>
        </authorList>
    </citation>
    <scope>NUCLEOTIDE SEQUENCE [LARGE SCALE GENOMIC DNA]</scope>
    <source>
        <strain evidence="2">DSM 45899</strain>
    </source>
</reference>
<keyword evidence="2" id="KW-1185">Reference proteome</keyword>
<gene>
    <name evidence="1" type="ORF">Ga0074812_12219</name>
</gene>
<accession>A0A0S4QVC6</accession>
<organism evidence="1 2">
    <name type="scientific">Parafrankia irregularis</name>
    <dbReference type="NCBI Taxonomy" id="795642"/>
    <lineage>
        <taxon>Bacteria</taxon>
        <taxon>Bacillati</taxon>
        <taxon>Actinomycetota</taxon>
        <taxon>Actinomycetes</taxon>
        <taxon>Frankiales</taxon>
        <taxon>Frankiaceae</taxon>
        <taxon>Parafrankia</taxon>
    </lineage>
</organism>
<protein>
    <submittedName>
        <fullName evidence="1">Uncharacterized protein</fullName>
    </submittedName>
</protein>
<dbReference type="EMBL" id="FAOZ01000022">
    <property type="protein sequence ID" value="CUU58776.1"/>
    <property type="molecule type" value="Genomic_DNA"/>
</dbReference>
<proteinExistence type="predicted"/>
<name>A0A0S4QVC6_9ACTN</name>
<dbReference type="PROSITE" id="PS51257">
    <property type="entry name" value="PROKAR_LIPOPROTEIN"/>
    <property type="match status" value="1"/>
</dbReference>
<dbReference type="AlphaFoldDB" id="A0A0S4QVC6"/>
<sequence>MTSRDIDRKLTVVGALASLVAALALTGCENSGEPTQPQVLPSVPSGGTVVGAAVVDCGSERIGPRSLAAGEARRCFVEAVAARRAAVLESTALDTEGDPTVYSLTGDTRGGIAVLEDRSKARFRGAGPARWRFVCTSIDSAEETRPGHADLVVNRLRGCTSPEPV</sequence>
<dbReference type="Proteomes" id="UP000198802">
    <property type="component" value="Unassembled WGS sequence"/>
</dbReference>
<evidence type="ECO:0000313" key="1">
    <source>
        <dbReference type="EMBL" id="CUU58776.1"/>
    </source>
</evidence>